<dbReference type="GO" id="GO:0034654">
    <property type="term" value="P:nucleobase-containing compound biosynthetic process"/>
    <property type="evidence" value="ECO:0007669"/>
    <property type="project" value="UniProtKB-ARBA"/>
</dbReference>
<evidence type="ECO:0000313" key="8">
    <source>
        <dbReference type="EMBL" id="PPQ97742.1"/>
    </source>
</evidence>
<dbReference type="SUPFAM" id="SSF55811">
    <property type="entry name" value="Nudix"/>
    <property type="match status" value="1"/>
</dbReference>
<evidence type="ECO:0000256" key="1">
    <source>
        <dbReference type="ARBA" id="ARBA00001936"/>
    </source>
</evidence>
<dbReference type="InParanoid" id="A0A409Y426"/>
<evidence type="ECO:0000256" key="5">
    <source>
        <dbReference type="ARBA" id="ARBA00022842"/>
    </source>
</evidence>
<dbReference type="AlphaFoldDB" id="A0A409Y426"/>
<keyword evidence="3" id="KW-0479">Metal-binding</keyword>
<dbReference type="OrthoDB" id="10260614at2759"/>
<dbReference type="Gene3D" id="3.90.79.10">
    <property type="entry name" value="Nucleoside Triphosphate Pyrophosphohydrolase"/>
    <property type="match status" value="1"/>
</dbReference>
<dbReference type="FunFam" id="3.90.79.10:FF:000036">
    <property type="entry name" value="Nudix hydrolase 11"/>
    <property type="match status" value="1"/>
</dbReference>
<dbReference type="InterPro" id="IPR000086">
    <property type="entry name" value="NUDIX_hydrolase_dom"/>
</dbReference>
<reference evidence="8 9" key="1">
    <citation type="journal article" date="2018" name="Evol. Lett.">
        <title>Horizontal gene cluster transfer increased hallucinogenic mushroom diversity.</title>
        <authorList>
            <person name="Reynolds H.T."/>
            <person name="Vijayakumar V."/>
            <person name="Gluck-Thaler E."/>
            <person name="Korotkin H.B."/>
            <person name="Matheny P.B."/>
            <person name="Slot J.C."/>
        </authorList>
    </citation>
    <scope>NUCLEOTIDE SEQUENCE [LARGE SCALE GENOMIC DNA]</scope>
    <source>
        <strain evidence="8 9">SRW20</strain>
    </source>
</reference>
<accession>A0A409Y426</accession>
<name>A0A409Y426_9AGAR</name>
<dbReference type="PANTHER" id="PTHR12992">
    <property type="entry name" value="NUDIX HYDROLASE"/>
    <property type="match status" value="1"/>
</dbReference>
<protein>
    <recommendedName>
        <fullName evidence="7">Nudix hydrolase domain-containing protein</fullName>
    </recommendedName>
</protein>
<dbReference type="EMBL" id="NHYE01001205">
    <property type="protein sequence ID" value="PPQ97742.1"/>
    <property type="molecule type" value="Genomic_DNA"/>
</dbReference>
<feature type="domain" description="Nudix hydrolase" evidence="7">
    <location>
        <begin position="60"/>
        <end position="196"/>
    </location>
</feature>
<dbReference type="GO" id="GO:0015938">
    <property type="term" value="P:coenzyme A catabolic process"/>
    <property type="evidence" value="ECO:0007669"/>
    <property type="project" value="TreeGrafter"/>
</dbReference>
<keyword evidence="4" id="KW-0378">Hydrolase</keyword>
<evidence type="ECO:0000256" key="2">
    <source>
        <dbReference type="ARBA" id="ARBA00001946"/>
    </source>
</evidence>
<evidence type="ECO:0000259" key="7">
    <source>
        <dbReference type="PROSITE" id="PS51462"/>
    </source>
</evidence>
<keyword evidence="6" id="KW-0464">Manganese</keyword>
<proteinExistence type="predicted"/>
<dbReference type="Pfam" id="PF00293">
    <property type="entry name" value="NUDIX"/>
    <property type="match status" value="1"/>
</dbReference>
<dbReference type="CDD" id="cd03426">
    <property type="entry name" value="NUDIX_CoAse_Nudt7"/>
    <property type="match status" value="1"/>
</dbReference>
<evidence type="ECO:0000313" key="9">
    <source>
        <dbReference type="Proteomes" id="UP000284706"/>
    </source>
</evidence>
<dbReference type="GO" id="GO:0046872">
    <property type="term" value="F:metal ion binding"/>
    <property type="evidence" value="ECO:0007669"/>
    <property type="project" value="UniProtKB-KW"/>
</dbReference>
<dbReference type="PANTHER" id="PTHR12992:SF45">
    <property type="entry name" value="NUDIX HYDROLASE DOMAIN-CONTAINING PROTEIN"/>
    <property type="match status" value="1"/>
</dbReference>
<dbReference type="STRING" id="231916.A0A409Y426"/>
<dbReference type="GO" id="GO:0090407">
    <property type="term" value="P:organophosphate biosynthetic process"/>
    <property type="evidence" value="ECO:0007669"/>
    <property type="project" value="UniProtKB-ARBA"/>
</dbReference>
<dbReference type="GO" id="GO:0005737">
    <property type="term" value="C:cytoplasm"/>
    <property type="evidence" value="ECO:0007669"/>
    <property type="project" value="UniProtKB-ARBA"/>
</dbReference>
<evidence type="ECO:0000256" key="4">
    <source>
        <dbReference type="ARBA" id="ARBA00022801"/>
    </source>
</evidence>
<comment type="cofactor">
    <cofactor evidence="2">
        <name>Mg(2+)</name>
        <dbReference type="ChEBI" id="CHEBI:18420"/>
    </cofactor>
</comment>
<sequence>MSFRPFGPKKTSQLEYHRPKRRKIRWDDAPIPPLSKESKECLRNLARYHAPKQKMKYPRSRSAAVLVALFVGRHGDLYVLLSRRSSSLRTYAGDTSLPGGKFESGDKDLEDTARREAFEEIGLPRDRIKVPLLCILEPFLAAELIVTPVVVLILDNTLRPILNRDEVASLFSHPLASFLSSNPPFPSEPDTLEVPYHTSFDSKGGPPAQAFRMHQFLTGREAGGIKPVFGLTAAILIRTATIGYAREPDFEVKPPHAPTMEERIAWALLYRKVFREACDKEGVDLRAARRIVESFERKEAYRRRKEREREEKKVKSKL</sequence>
<dbReference type="GO" id="GO:0008893">
    <property type="term" value="F:guanosine-3',5'-bis(diphosphate) 3'-diphosphatase activity"/>
    <property type="evidence" value="ECO:0007669"/>
    <property type="project" value="UniProtKB-ARBA"/>
</dbReference>
<keyword evidence="5" id="KW-0460">Magnesium</keyword>
<dbReference type="InterPro" id="IPR045121">
    <property type="entry name" value="CoAse"/>
</dbReference>
<gene>
    <name evidence="8" type="ORF">CVT26_001774</name>
</gene>
<evidence type="ECO:0000256" key="3">
    <source>
        <dbReference type="ARBA" id="ARBA00022723"/>
    </source>
</evidence>
<keyword evidence="9" id="KW-1185">Reference proteome</keyword>
<dbReference type="PROSITE" id="PS51462">
    <property type="entry name" value="NUDIX"/>
    <property type="match status" value="1"/>
</dbReference>
<evidence type="ECO:0000256" key="6">
    <source>
        <dbReference type="ARBA" id="ARBA00023211"/>
    </source>
</evidence>
<organism evidence="8 9">
    <name type="scientific">Gymnopilus dilepis</name>
    <dbReference type="NCBI Taxonomy" id="231916"/>
    <lineage>
        <taxon>Eukaryota</taxon>
        <taxon>Fungi</taxon>
        <taxon>Dikarya</taxon>
        <taxon>Basidiomycota</taxon>
        <taxon>Agaricomycotina</taxon>
        <taxon>Agaricomycetes</taxon>
        <taxon>Agaricomycetidae</taxon>
        <taxon>Agaricales</taxon>
        <taxon>Agaricineae</taxon>
        <taxon>Hymenogastraceae</taxon>
        <taxon>Gymnopilus</taxon>
    </lineage>
</organism>
<dbReference type="GO" id="GO:0010945">
    <property type="term" value="F:coenzyme A diphosphatase activity"/>
    <property type="evidence" value="ECO:0007669"/>
    <property type="project" value="InterPro"/>
</dbReference>
<comment type="cofactor">
    <cofactor evidence="1">
        <name>Mn(2+)</name>
        <dbReference type="ChEBI" id="CHEBI:29035"/>
    </cofactor>
</comment>
<comment type="caution">
    <text evidence="8">The sequence shown here is derived from an EMBL/GenBank/DDBJ whole genome shotgun (WGS) entry which is preliminary data.</text>
</comment>
<dbReference type="Proteomes" id="UP000284706">
    <property type="component" value="Unassembled WGS sequence"/>
</dbReference>
<dbReference type="InterPro" id="IPR015797">
    <property type="entry name" value="NUDIX_hydrolase-like_dom_sf"/>
</dbReference>